<feature type="transmembrane region" description="Helical" evidence="9">
    <location>
        <begin position="155"/>
        <end position="174"/>
    </location>
</feature>
<evidence type="ECO:0000256" key="7">
    <source>
        <dbReference type="ARBA" id="ARBA00022989"/>
    </source>
</evidence>
<evidence type="ECO:0000256" key="6">
    <source>
        <dbReference type="ARBA" id="ARBA00022927"/>
    </source>
</evidence>
<gene>
    <name evidence="10" type="ORF">LAME_0F03532G</name>
</gene>
<keyword evidence="3" id="KW-0813">Transport</keyword>
<evidence type="ECO:0000256" key="3">
    <source>
        <dbReference type="ARBA" id="ARBA00022448"/>
    </source>
</evidence>
<dbReference type="Proteomes" id="UP000191144">
    <property type="component" value="Chromosome F"/>
</dbReference>
<feature type="transmembrane region" description="Helical" evidence="9">
    <location>
        <begin position="613"/>
        <end position="633"/>
    </location>
</feature>
<evidence type="ECO:0000256" key="9">
    <source>
        <dbReference type="SAM" id="Phobius"/>
    </source>
</evidence>
<dbReference type="AlphaFoldDB" id="A0A1G4JRQ1"/>
<accession>A0A1G4JRQ1</accession>
<dbReference type="NCBIfam" id="TIGR00727">
    <property type="entry name" value="ISP4_OPT"/>
    <property type="match status" value="1"/>
</dbReference>
<feature type="transmembrane region" description="Helical" evidence="9">
    <location>
        <begin position="367"/>
        <end position="390"/>
    </location>
</feature>
<feature type="transmembrane region" description="Helical" evidence="9">
    <location>
        <begin position="501"/>
        <end position="522"/>
    </location>
</feature>
<name>A0A1G4JRQ1_9SACH</name>
<evidence type="ECO:0000256" key="8">
    <source>
        <dbReference type="ARBA" id="ARBA00023136"/>
    </source>
</evidence>
<dbReference type="EMBL" id="LT598477">
    <property type="protein sequence ID" value="SCU93362.1"/>
    <property type="molecule type" value="Genomic_DNA"/>
</dbReference>
<sequence>MKNYIKSVLSADAPVTDKDLLYTSTSQEGVAGDVELRHLSHRGGTDKAKGLDTIVITEDNSSDNADYETGKGGLGAVRSENLDPLADQLSQVALDDEYAGITVEDDSPYPEVRAAVPSSDDTSLCQNTLRMWTLGMIMTTIGCGLNMLFSMHSPSIVLSSYVTAILAWPLGRAWDKVMPNKRLFGKWGPQLNPGPFNVKEHALITAMGNVAFGGGSAYATDILLSMNNFYGRNFGWGFNLLATWSTQCIGFALAGLSRKVLVDPASMIWPGNLVSCTFLTNMHVNENHVANGWTISRLKFFLIVFICGFVYYWFPGFIFQALSYFAWITWIKPNNVVLNQVFGASTGLGLFPLTFDWNQIAGYIGSPLIPPVGAIFSILLSMIAIFWIVVPAVHYSNVWYGKYLPISDSASYDRFQNVYQVKKIITENLSFDKAAYEQYSPLYLSAAFAISYGLSFASMTATIMHAAMFHGRDIWAALRRKDVEKEDVHNRLMKQYKDVPHWWYGIVFLVFFALAVATIRAWPTEMPVFTLIIALMIAAFFLLPVGIIFAVTNISVGLNVITEFIIGYMTPGKPIAMMFFKTFGYITNSQAIYFAQDMKLGHYMKVAPRTLFWAQMIATVWGALVQVCVMTWAQGNIKDICTSQQASHFTCPGAKVFFNASIIWGVIGPQRIFSAGQIYNKLMYFFILGAGLPVMNWAILKKWPNSLIKYVNWPVFFSGTGLIPPATPYNYGAYCMVGIGFGYFVKKRFFHWWTKYNYSLSAGLDISLAWSSLIVFVTLGLTNTDAPSWWGNNVINTLDYNDEAIQRPLASGESFGLTTW</sequence>
<evidence type="ECO:0000313" key="11">
    <source>
        <dbReference type="Proteomes" id="UP000191144"/>
    </source>
</evidence>
<keyword evidence="7 9" id="KW-1133">Transmembrane helix</keyword>
<dbReference type="GO" id="GO:0016020">
    <property type="term" value="C:membrane"/>
    <property type="evidence" value="ECO:0007669"/>
    <property type="project" value="UniProtKB-SubCell"/>
</dbReference>
<protein>
    <submittedName>
        <fullName evidence="10">LAME_0F03532g1_1</fullName>
    </submittedName>
</protein>
<comment type="similarity">
    <text evidence="2">Belongs to the oligopeptide OPT transporter family.</text>
</comment>
<feature type="transmembrane region" description="Helical" evidence="9">
    <location>
        <begin position="528"/>
        <end position="554"/>
    </location>
</feature>
<dbReference type="Pfam" id="PF03169">
    <property type="entry name" value="OPT"/>
    <property type="match status" value="1"/>
</dbReference>
<proteinExistence type="inferred from homology"/>
<feature type="transmembrane region" description="Helical" evidence="9">
    <location>
        <begin position="728"/>
        <end position="745"/>
    </location>
</feature>
<keyword evidence="5" id="KW-0571">Peptide transport</keyword>
<keyword evidence="4 9" id="KW-0812">Transmembrane</keyword>
<feature type="transmembrane region" description="Helical" evidence="9">
    <location>
        <begin position="442"/>
        <end position="469"/>
    </location>
</feature>
<dbReference type="OrthoDB" id="9986677at2759"/>
<feature type="transmembrane region" description="Helical" evidence="9">
    <location>
        <begin position="131"/>
        <end position="149"/>
    </location>
</feature>
<evidence type="ECO:0000256" key="1">
    <source>
        <dbReference type="ARBA" id="ARBA00004141"/>
    </source>
</evidence>
<keyword evidence="8 9" id="KW-0472">Membrane</keyword>
<feature type="transmembrane region" description="Helical" evidence="9">
    <location>
        <begin position="682"/>
        <end position="700"/>
    </location>
</feature>
<dbReference type="NCBIfam" id="TIGR00728">
    <property type="entry name" value="OPT_sfam"/>
    <property type="match status" value="1"/>
</dbReference>
<keyword evidence="11" id="KW-1185">Reference proteome</keyword>
<organism evidence="10 11">
    <name type="scientific">Lachancea meyersii CBS 8951</name>
    <dbReference type="NCBI Taxonomy" id="1266667"/>
    <lineage>
        <taxon>Eukaryota</taxon>
        <taxon>Fungi</taxon>
        <taxon>Dikarya</taxon>
        <taxon>Ascomycota</taxon>
        <taxon>Saccharomycotina</taxon>
        <taxon>Saccharomycetes</taxon>
        <taxon>Saccharomycetales</taxon>
        <taxon>Saccharomycetaceae</taxon>
        <taxon>Lachancea</taxon>
    </lineage>
</organism>
<dbReference type="InterPro" id="IPR004648">
    <property type="entry name" value="Oligpept_transpt"/>
</dbReference>
<evidence type="ECO:0000256" key="4">
    <source>
        <dbReference type="ARBA" id="ARBA00022692"/>
    </source>
</evidence>
<evidence type="ECO:0000313" key="10">
    <source>
        <dbReference type="EMBL" id="SCU93362.1"/>
    </source>
</evidence>
<feature type="transmembrane region" description="Helical" evidence="9">
    <location>
        <begin position="300"/>
        <end position="330"/>
    </location>
</feature>
<comment type="subcellular location">
    <subcellularLocation>
        <location evidence="1">Membrane</location>
        <topology evidence="1">Multi-pass membrane protein</topology>
    </subcellularLocation>
</comment>
<dbReference type="PANTHER" id="PTHR22601">
    <property type="entry name" value="ISP4 LIKE PROTEIN"/>
    <property type="match status" value="1"/>
</dbReference>
<feature type="transmembrane region" description="Helical" evidence="9">
    <location>
        <begin position="757"/>
        <end position="781"/>
    </location>
</feature>
<reference evidence="11" key="1">
    <citation type="submission" date="2016-03" db="EMBL/GenBank/DDBJ databases">
        <authorList>
            <person name="Devillers Hugo."/>
        </authorList>
    </citation>
    <scope>NUCLEOTIDE SEQUENCE [LARGE SCALE GENOMIC DNA]</scope>
</reference>
<dbReference type="GO" id="GO:0035673">
    <property type="term" value="F:oligopeptide transmembrane transporter activity"/>
    <property type="evidence" value="ECO:0007669"/>
    <property type="project" value="InterPro"/>
</dbReference>
<feature type="transmembrane region" description="Helical" evidence="9">
    <location>
        <begin position="575"/>
        <end position="593"/>
    </location>
</feature>
<feature type="transmembrane region" description="Helical" evidence="9">
    <location>
        <begin position="336"/>
        <end position="355"/>
    </location>
</feature>
<evidence type="ECO:0000256" key="2">
    <source>
        <dbReference type="ARBA" id="ARBA00008807"/>
    </source>
</evidence>
<dbReference type="GO" id="GO:0015031">
    <property type="term" value="P:protein transport"/>
    <property type="evidence" value="ECO:0007669"/>
    <property type="project" value="UniProtKB-KW"/>
</dbReference>
<evidence type="ECO:0000256" key="5">
    <source>
        <dbReference type="ARBA" id="ARBA00022856"/>
    </source>
</evidence>
<dbReference type="InterPro" id="IPR004813">
    <property type="entry name" value="OPT"/>
</dbReference>
<keyword evidence="6" id="KW-0653">Protein transport</keyword>